<name>A0ABN6RR35_9DEIO</name>
<gene>
    <name evidence="1" type="ORF">DAETH_48400</name>
</gene>
<geneLocation type="plasmid" evidence="1 2">
    <name>pDAETH-4</name>
</geneLocation>
<proteinExistence type="predicted"/>
<dbReference type="SUPFAM" id="SSF143011">
    <property type="entry name" value="RelE-like"/>
    <property type="match status" value="1"/>
</dbReference>
<dbReference type="Proteomes" id="UP001064971">
    <property type="component" value="Plasmid pDAETH-4"/>
</dbReference>
<keyword evidence="2" id="KW-1185">Reference proteome</keyword>
<protein>
    <recommendedName>
        <fullName evidence="3">RelE/StbE replicon stabilization toxin</fullName>
    </recommendedName>
</protein>
<evidence type="ECO:0008006" key="3">
    <source>
        <dbReference type="Google" id="ProtNLM"/>
    </source>
</evidence>
<reference evidence="1" key="1">
    <citation type="submission" date="2022-07" db="EMBL/GenBank/DDBJ databases">
        <title>Complete Genome Sequence of the Radioresistant Bacterium Deinococcus aetherius ST0316, Isolated from the Air Dust collected in Lower Stratosphere above Japan.</title>
        <authorList>
            <person name="Satoh K."/>
            <person name="Hagiwara K."/>
            <person name="Katsumata K."/>
            <person name="Kubo A."/>
            <person name="Yokobori S."/>
            <person name="Yamagishi A."/>
            <person name="Oono Y."/>
            <person name="Narumi I."/>
        </authorList>
    </citation>
    <scope>NUCLEOTIDE SEQUENCE</scope>
    <source>
        <strain evidence="1">ST0316</strain>
        <plasmid evidence="1">pDAETH-4</plasmid>
    </source>
</reference>
<evidence type="ECO:0000313" key="1">
    <source>
        <dbReference type="EMBL" id="BDP44871.1"/>
    </source>
</evidence>
<dbReference type="Gene3D" id="3.30.2310.20">
    <property type="entry name" value="RelE-like"/>
    <property type="match status" value="1"/>
</dbReference>
<evidence type="ECO:0000313" key="2">
    <source>
        <dbReference type="Proteomes" id="UP001064971"/>
    </source>
</evidence>
<dbReference type="EMBL" id="AP026564">
    <property type="protein sequence ID" value="BDP44871.1"/>
    <property type="molecule type" value="Genomic_DNA"/>
</dbReference>
<keyword evidence="1" id="KW-0614">Plasmid</keyword>
<organism evidence="1 2">
    <name type="scientific">Deinococcus aetherius</name>
    <dbReference type="NCBI Taxonomy" id="200252"/>
    <lineage>
        <taxon>Bacteria</taxon>
        <taxon>Thermotogati</taxon>
        <taxon>Deinococcota</taxon>
        <taxon>Deinococci</taxon>
        <taxon>Deinococcales</taxon>
        <taxon>Deinococcaceae</taxon>
        <taxon>Deinococcus</taxon>
    </lineage>
</organism>
<dbReference type="InterPro" id="IPR031552">
    <property type="entry name" value="ParE-like_toxin"/>
</dbReference>
<dbReference type="Pfam" id="PF15781">
    <property type="entry name" value="ParE-like_toxin"/>
    <property type="match status" value="1"/>
</dbReference>
<dbReference type="InterPro" id="IPR035093">
    <property type="entry name" value="RelE/ParE_toxin_dom_sf"/>
</dbReference>
<sequence length="98" mass="10908">MSQYTLVLDPAAKADTKKIDPTTLEQINRRIARVLERPELGKPLTGSLAGLRSVYAADKRYRVVYAVDQNARTVTVLAIGARQAGHRSDPYAKARRRT</sequence>
<accession>A0ABN6RR35</accession>
<dbReference type="RefSeq" id="WP_264778918.1">
    <property type="nucleotide sequence ID" value="NZ_AP026564.1"/>
</dbReference>